<accession>A0AA90VKG6</accession>
<protein>
    <recommendedName>
        <fullName evidence="3">FimB/Mfa2 family fimbrial subunit</fullName>
    </recommendedName>
</protein>
<sequence length="303" mass="34743">MTRLKVIIYGMALAMSFTSCVRENLDQCPPLRINIEVKDKNYFNVDQTVPDEKRDENQPFRSFVPSLSYRLSRLNDDGTQQVIVEEKGFGVEGDGLTYPVSFDPDMPFGKYIFTVSGGMRKRGELNLDKNELLLHPEHSQGDDVYQVCDTLVYDENHYCYTSEMERIKGKLVIWTENLPAGYHLMDTEVSQLYGIVNPSFLYSEETSVFHESEIEAGAKTKTSIFLAPSFRKDESVVDVNFHKNSGEGPGSSPSVLTPDDVKVSMERNKITVLKYVYDFDRNRFTIYMKVNDNWEEIHGMILD</sequence>
<dbReference type="PROSITE" id="PS51257">
    <property type="entry name" value="PROKAR_LIPOPROTEIN"/>
    <property type="match status" value="1"/>
</dbReference>
<dbReference type="RefSeq" id="WP_153098177.1">
    <property type="nucleotide sequence ID" value="NZ_VZBP01000201.1"/>
</dbReference>
<gene>
    <name evidence="1" type="ORF">F7D57_15700</name>
</gene>
<comment type="caution">
    <text evidence="1">The sequence shown here is derived from an EMBL/GenBank/DDBJ whole genome shotgun (WGS) entry which is preliminary data.</text>
</comment>
<organism evidence="1 2">
    <name type="scientific">Segatella copri</name>
    <dbReference type="NCBI Taxonomy" id="165179"/>
    <lineage>
        <taxon>Bacteria</taxon>
        <taxon>Pseudomonadati</taxon>
        <taxon>Bacteroidota</taxon>
        <taxon>Bacteroidia</taxon>
        <taxon>Bacteroidales</taxon>
        <taxon>Prevotellaceae</taxon>
        <taxon>Segatella</taxon>
    </lineage>
</organism>
<reference evidence="2" key="1">
    <citation type="submission" date="2019-09" db="EMBL/GenBank/DDBJ databases">
        <title>Distinct polysaccharide growth profiles of human intestinal Prevotella copri isolates.</title>
        <authorList>
            <person name="Fehlner-Peach H."/>
            <person name="Magnabosco C."/>
            <person name="Raghavan V."/>
            <person name="Scher J.U."/>
            <person name="Tett A."/>
            <person name="Cox L.M."/>
            <person name="Gottsegen C."/>
            <person name="Watters A."/>
            <person name="Wiltshire- Gordon J.D."/>
            <person name="Segata N."/>
            <person name="Bonneau R."/>
            <person name="Littman D.R."/>
        </authorList>
    </citation>
    <scope>NUCLEOTIDE SEQUENCE [LARGE SCALE GENOMIC DNA]</scope>
    <source>
        <strain evidence="2">iA624</strain>
    </source>
</reference>
<proteinExistence type="predicted"/>
<evidence type="ECO:0000313" key="2">
    <source>
        <dbReference type="Proteomes" id="UP000405805"/>
    </source>
</evidence>
<evidence type="ECO:0000313" key="1">
    <source>
        <dbReference type="EMBL" id="MQO11117.1"/>
    </source>
</evidence>
<dbReference type="Proteomes" id="UP000405805">
    <property type="component" value="Unassembled WGS sequence"/>
</dbReference>
<dbReference type="EMBL" id="VZBP01000201">
    <property type="protein sequence ID" value="MQO11117.1"/>
    <property type="molecule type" value="Genomic_DNA"/>
</dbReference>
<name>A0AA90VKG6_9BACT</name>
<evidence type="ECO:0008006" key="3">
    <source>
        <dbReference type="Google" id="ProtNLM"/>
    </source>
</evidence>
<dbReference type="AlphaFoldDB" id="A0AA90VKG6"/>